<feature type="region of interest" description="Disordered" evidence="1">
    <location>
        <begin position="636"/>
        <end position="663"/>
    </location>
</feature>
<feature type="region of interest" description="Disordered" evidence="1">
    <location>
        <begin position="500"/>
        <end position="521"/>
    </location>
</feature>
<feature type="compositionally biased region" description="Polar residues" evidence="1">
    <location>
        <begin position="872"/>
        <end position="893"/>
    </location>
</feature>
<protein>
    <recommendedName>
        <fullName evidence="4">Serine/arginine repetitive matrix protein 2-like</fullName>
    </recommendedName>
</protein>
<dbReference type="RefSeq" id="XP_070853888.1">
    <property type="nucleotide sequence ID" value="XM_070997787.1"/>
</dbReference>
<accession>A0ABM4TV93</accession>
<feature type="compositionally biased region" description="Basic residues" evidence="1">
    <location>
        <begin position="937"/>
        <end position="947"/>
    </location>
</feature>
<evidence type="ECO:0000256" key="1">
    <source>
        <dbReference type="SAM" id="MobiDB-lite"/>
    </source>
</evidence>
<feature type="compositionally biased region" description="Basic and acidic residues" evidence="1">
    <location>
        <begin position="382"/>
        <end position="417"/>
    </location>
</feature>
<feature type="compositionally biased region" description="Acidic residues" evidence="1">
    <location>
        <begin position="1563"/>
        <end position="1572"/>
    </location>
</feature>
<proteinExistence type="predicted"/>
<feature type="compositionally biased region" description="Polar residues" evidence="1">
    <location>
        <begin position="1229"/>
        <end position="1238"/>
    </location>
</feature>
<feature type="compositionally biased region" description="Basic and acidic residues" evidence="1">
    <location>
        <begin position="925"/>
        <end position="936"/>
    </location>
</feature>
<feature type="region of interest" description="Disordered" evidence="1">
    <location>
        <begin position="1206"/>
        <end position="1238"/>
    </location>
</feature>
<feature type="compositionally biased region" description="Basic and acidic residues" evidence="1">
    <location>
        <begin position="855"/>
        <end position="867"/>
    </location>
</feature>
<feature type="compositionally biased region" description="Basic residues" evidence="1">
    <location>
        <begin position="809"/>
        <end position="827"/>
    </location>
</feature>
<evidence type="ECO:0008006" key="4">
    <source>
        <dbReference type="Google" id="ProtNLM"/>
    </source>
</evidence>
<sequence>MEPCDPGPERVMRQYLSQLLETGTTRSTGCLDHFVMKGMTNFPPPSSSLEGKASRCSLFEQLLCGGSRKSERLLVPDLATDWFRKQKVFLDKLTPEELAALSDGLADKDSEKSGQDQEQLVHRRCRCPGPVANQKKDAEAPVGKVAACIPTTEPRAGNSNPFLIGRHSQTEEMRGKSPRRGRKLHLDGARRGSCSCLKRRAGSSCSFLFQADGQPMGSDCLTARRTEPLLPRLRRKFDLRQAPQRRLDPALFRRISPEFFRILASYEEAMSESCPLYGISMHHWGDTKACCPCGERHSQLRQRFLGDDTVATAVVPPTYAPLESRNEEEYSHTTRRNQEMGSRESSPSSKKIAFKSPTEQAEKKPKKQCTNETCLNEFCHGTKEEGISSGDERSAQKRRKQDDKQQRKESQEVRQMESRQSLQSSNPSEKPPSEKRLWRRGDQKESRQTNQPERRRKFPNCFRRQPQAYRTACVPTNFAPPSNHPCAHPSAHPCSLPAAHPCAHPSAHPPQATPTDGTPIQCGHQPKGILGGFTGICKRCMEPGRHLLYNLNANYQQNRERYGQVRQTKKRSKEERSGRDIFHMASQPAPCSWRKSKGDWIEEEDSSTTLTPQPDCGVQRCPQDCIINHVQAKSEQSLPFRTPTSDRTLAGWNPTSNQDKEMSNQQLGMMQCQPDCKCGLPQEAFQMPPASRCTCAPDRPAQQVVHSSDVPKRSEDPGKSSSEAEYSKCGHRVKACYLANDFHQLMQRVARKRTRPKTQLPGRPQSFTPKPTSNRGPNKTKEAPAVCPKTQVTQVPQAPVACPATKIHPKIPMKPRVRPKPKPKPKPRVLPEELNITQVANETPKLKSLRKVKKMKVERGPSKESLKEASSARGTSSLSLDICQAQSDIPSIRSQPQVSNQSSSSPNPSWNTPTKESPRSTSAQRNREERIPDSKPPKRSPSRRSSQKRTSSCCSFCSLHGRSRRQRSPKGEVSAACHYPKSKASSISEAPNMSDASSYWTQKSRNDYVRQKPPKKPDRRQRFLSNSSYRSCSDAYSSEYSKVWEQEDPCRCSPLKSAMKKAPVQWQADPPPMNSFPGTAPSHLETGRRYYTDTQPGGQEVGSRCSCRSLRSSSSIRALSSNTDSVRCPCAPAPSVASVKPPDEGAQVEVEEEAGQCFCCRYQDPYLQTSSSPPPTLPPPPCAYFQSCSCSRRPKPKFFSETLRWEPQQHHHARTQLRTQRPPPPKHQQLASYPQYQAEQQTREWVPEYQAPCRYPEDANQRWEDQAEDSQYFRDHNYPVQGTQHNDDPRNNSYPGQRNCLTGRGRDRAGAITAAAQGLRGLVKALGGTRHRPRQNPQPEYYQPVGYCEAQVEGNHSNGATPLRPTWPPSEQPNYREVSPIYMGASTSAFSPRNNHSVSPDFNGYPRTTNLDIDGEGNYLSVHERPTRCNVIRKEREQSWFRMKGGGGKVIVDPSAMERERGGSSGYFVHDSQVESPCRRTNSFPKRGRQTGGVSPLIDEHENGPSTTPLGIFLDSLRAKHAASEILTRNTQQAANQEPRKVATLENIPKPLQTEGHETPTSSDDETDADDSLDWRNRQRRASEETMVIPSTYTGLLEEQVLGEYLPSPRCKRRT</sequence>
<feature type="compositionally biased region" description="Low complexity" evidence="1">
    <location>
        <begin position="894"/>
        <end position="911"/>
    </location>
</feature>
<feature type="region of interest" description="Disordered" evidence="1">
    <location>
        <begin position="750"/>
        <end position="792"/>
    </location>
</feature>
<keyword evidence="2" id="KW-1185">Reference proteome</keyword>
<feature type="compositionally biased region" description="Polar residues" evidence="1">
    <location>
        <begin position="765"/>
        <end position="777"/>
    </location>
</feature>
<evidence type="ECO:0000313" key="2">
    <source>
        <dbReference type="Proteomes" id="UP001652628"/>
    </source>
</evidence>
<feature type="compositionally biased region" description="Basic and acidic residues" evidence="1">
    <location>
        <begin position="709"/>
        <end position="718"/>
    </location>
</feature>
<feature type="region of interest" description="Disordered" evidence="1">
    <location>
        <begin position="382"/>
        <end position="461"/>
    </location>
</feature>
<reference evidence="3" key="1">
    <citation type="submission" date="2025-08" db="UniProtKB">
        <authorList>
            <consortium name="RefSeq"/>
        </authorList>
    </citation>
    <scope>IDENTIFICATION</scope>
</reference>
<feature type="region of interest" description="Disordered" evidence="1">
    <location>
        <begin position="1079"/>
        <end position="1103"/>
    </location>
</feature>
<feature type="compositionally biased region" description="Basic and acidic residues" evidence="1">
    <location>
        <begin position="324"/>
        <end position="342"/>
    </location>
</feature>
<evidence type="ECO:0000313" key="3">
    <source>
        <dbReference type="RefSeq" id="XP_070853888.1"/>
    </source>
</evidence>
<dbReference type="Proteomes" id="UP001652628">
    <property type="component" value="Chromosome X"/>
</dbReference>
<dbReference type="GeneID" id="136117367"/>
<feature type="compositionally biased region" description="Basic and acidic residues" evidence="1">
    <location>
        <begin position="1573"/>
        <end position="1583"/>
    </location>
</feature>
<feature type="region of interest" description="Disordered" evidence="1">
    <location>
        <begin position="1528"/>
        <end position="1583"/>
    </location>
</feature>
<feature type="region of interest" description="Disordered" evidence="1">
    <location>
        <begin position="703"/>
        <end position="726"/>
    </location>
</feature>
<feature type="compositionally biased region" description="Basic and acidic residues" evidence="1">
    <location>
        <begin position="431"/>
        <end position="447"/>
    </location>
</feature>
<gene>
    <name evidence="3" type="primary">LOC136117367</name>
</gene>
<feature type="region of interest" description="Disordered" evidence="1">
    <location>
        <begin position="1465"/>
        <end position="1511"/>
    </location>
</feature>
<name>A0ABM4TV93_DROSZ</name>
<feature type="region of interest" description="Disordered" evidence="1">
    <location>
        <begin position="315"/>
        <end position="367"/>
    </location>
</feature>
<organism evidence="2 3">
    <name type="scientific">Drosophila suzukii</name>
    <name type="common">Spotted-wing drosophila fruit fly</name>
    <dbReference type="NCBI Taxonomy" id="28584"/>
    <lineage>
        <taxon>Eukaryota</taxon>
        <taxon>Metazoa</taxon>
        <taxon>Ecdysozoa</taxon>
        <taxon>Arthropoda</taxon>
        <taxon>Hexapoda</taxon>
        <taxon>Insecta</taxon>
        <taxon>Pterygota</taxon>
        <taxon>Neoptera</taxon>
        <taxon>Endopterygota</taxon>
        <taxon>Diptera</taxon>
        <taxon>Brachycera</taxon>
        <taxon>Muscomorpha</taxon>
        <taxon>Ephydroidea</taxon>
        <taxon>Drosophilidae</taxon>
        <taxon>Drosophila</taxon>
        <taxon>Sophophora</taxon>
    </lineage>
</organism>
<feature type="region of interest" description="Disordered" evidence="1">
    <location>
        <begin position="809"/>
        <end position="1026"/>
    </location>
</feature>
<feature type="compositionally biased region" description="Polar residues" evidence="1">
    <location>
        <begin position="983"/>
        <end position="1003"/>
    </location>
</feature>
<feature type="compositionally biased region" description="Polar residues" evidence="1">
    <location>
        <begin position="912"/>
        <end position="924"/>
    </location>
</feature>